<dbReference type="PANTHER" id="PTHR43477:SF1">
    <property type="entry name" value="DIHYDROANTICAPSIN 7-DEHYDROGENASE"/>
    <property type="match status" value="1"/>
</dbReference>
<keyword evidence="2" id="KW-0560">Oxidoreductase</keyword>
<dbReference type="PANTHER" id="PTHR43477">
    <property type="entry name" value="DIHYDROANTICAPSIN 7-DEHYDROGENASE"/>
    <property type="match status" value="1"/>
</dbReference>
<gene>
    <name evidence="3" type="ORF">CCAS_09905</name>
</gene>
<reference evidence="3 4" key="1">
    <citation type="journal article" date="2012" name="J. Bacteriol.">
        <title>Genome Sequence of Corynebacterium casei UCMA 3821, Isolated from a Smear-Ripened Cheese.</title>
        <authorList>
            <person name="Monnet C."/>
            <person name="Loux V."/>
            <person name="Bento P."/>
            <person name="Gibrat J.F."/>
            <person name="Straub C."/>
            <person name="Bonnarme P."/>
            <person name="Landaud S."/>
            <person name="Irlinger F."/>
        </authorList>
    </citation>
    <scope>NUCLEOTIDE SEQUENCE [LARGE SCALE GENOMIC DNA]</scope>
    <source>
        <strain evidence="3 4">UCMA 3821</strain>
    </source>
</reference>
<evidence type="ECO:0000256" key="1">
    <source>
        <dbReference type="ARBA" id="ARBA00006484"/>
    </source>
</evidence>
<name>G7HZ65_9CORY</name>
<dbReference type="Pfam" id="PF13561">
    <property type="entry name" value="adh_short_C2"/>
    <property type="match status" value="1"/>
</dbReference>
<proteinExistence type="inferred from homology"/>
<dbReference type="CDD" id="cd11731">
    <property type="entry name" value="Lin1944_like_SDR_c"/>
    <property type="match status" value="1"/>
</dbReference>
<dbReference type="SUPFAM" id="SSF51735">
    <property type="entry name" value="NAD(P)-binding Rossmann-fold domains"/>
    <property type="match status" value="1"/>
</dbReference>
<comment type="caution">
    <text evidence="3">The sequence shown here is derived from an EMBL/GenBank/DDBJ whole genome shotgun (WGS) entry which is preliminary data.</text>
</comment>
<dbReference type="NCBIfam" id="NF005754">
    <property type="entry name" value="PRK07578.1"/>
    <property type="match status" value="1"/>
</dbReference>
<dbReference type="InterPro" id="IPR036291">
    <property type="entry name" value="NAD(P)-bd_dom_sf"/>
</dbReference>
<comment type="similarity">
    <text evidence="1">Belongs to the short-chain dehydrogenases/reductases (SDR) family.</text>
</comment>
<dbReference type="Proteomes" id="UP000004840">
    <property type="component" value="Unassembled WGS sequence"/>
</dbReference>
<accession>G7HZ65</accession>
<dbReference type="GO" id="GO:0016491">
    <property type="term" value="F:oxidoreductase activity"/>
    <property type="evidence" value="ECO:0007669"/>
    <property type="project" value="UniProtKB-KW"/>
</dbReference>
<dbReference type="InterPro" id="IPR051122">
    <property type="entry name" value="SDR_DHRS6-like"/>
</dbReference>
<evidence type="ECO:0000313" key="4">
    <source>
        <dbReference type="Proteomes" id="UP000004840"/>
    </source>
</evidence>
<evidence type="ECO:0000313" key="3">
    <source>
        <dbReference type="EMBL" id="CCE55480.1"/>
    </source>
</evidence>
<dbReference type="InterPro" id="IPR002347">
    <property type="entry name" value="SDR_fam"/>
</dbReference>
<protein>
    <submittedName>
        <fullName evidence="3">Short-chain dehydrogenases/reductases family protein</fullName>
    </submittedName>
</protein>
<sequence>MRVLVVGASGTVGQATVKAFTDQGDDVVSAFRNSSPGIDITDAQSVKNFFKEAGKFDAIVATLGSAPFVHLEYADTEDFQAGIGNKLLGQINLVLHGLPYLNDGGSFTLITGILTQHPVKKSVVASTVNGGLEAFTYTASTDLPRGIRINVVSPNVVQESLDTYGAFFPGSNPVPAQLVANAFVRSAHGVETGQVLKVWKLKGRNPTDQAKQRRRCSRAISSLEHRLFFIDCLAVKVLRNSAEDFSNLTSSLALWVTSLCQHWLHLGLQKRHNVREHACKLIWFARRLSATSWGFQNLDAQSLWAPTASREVKLNSLALHQFLNTLGQNVPADIDIFISRIGDEAKTFFSVKPLNFADRHGGSPLSIK</sequence>
<evidence type="ECO:0000256" key="2">
    <source>
        <dbReference type="ARBA" id="ARBA00023002"/>
    </source>
</evidence>
<dbReference type="PRINTS" id="PR00081">
    <property type="entry name" value="GDHRDH"/>
</dbReference>
<organism evidence="3 4">
    <name type="scientific">Corynebacterium casei UCMA 3821</name>
    <dbReference type="NCBI Taxonomy" id="1110505"/>
    <lineage>
        <taxon>Bacteria</taxon>
        <taxon>Bacillati</taxon>
        <taxon>Actinomycetota</taxon>
        <taxon>Actinomycetes</taxon>
        <taxon>Mycobacteriales</taxon>
        <taxon>Corynebacteriaceae</taxon>
        <taxon>Corynebacterium</taxon>
    </lineage>
</organism>
<dbReference type="EMBL" id="CAFW01000081">
    <property type="protein sequence ID" value="CCE55480.1"/>
    <property type="molecule type" value="Genomic_DNA"/>
</dbReference>
<dbReference type="AlphaFoldDB" id="G7HZ65"/>
<dbReference type="Gene3D" id="3.40.50.720">
    <property type="entry name" value="NAD(P)-binding Rossmann-like Domain"/>
    <property type="match status" value="1"/>
</dbReference>